<organism evidence="13 14">
    <name type="scientific">Ananas comosus</name>
    <name type="common">Pineapple</name>
    <name type="synonym">Ananas ananas</name>
    <dbReference type="NCBI Taxonomy" id="4615"/>
    <lineage>
        <taxon>Eukaryota</taxon>
        <taxon>Viridiplantae</taxon>
        <taxon>Streptophyta</taxon>
        <taxon>Embryophyta</taxon>
        <taxon>Tracheophyta</taxon>
        <taxon>Spermatophyta</taxon>
        <taxon>Magnoliopsida</taxon>
        <taxon>Liliopsida</taxon>
        <taxon>Poales</taxon>
        <taxon>Bromeliaceae</taxon>
        <taxon>Bromelioideae</taxon>
        <taxon>Ananas</taxon>
    </lineage>
</organism>
<dbReference type="RefSeq" id="XP_020110819.1">
    <property type="nucleotide sequence ID" value="XM_020255230.1"/>
</dbReference>
<comment type="pathway">
    <text evidence="1">Purine metabolism; IMP biosynthesis via de novo pathway; 5-amino-1-(5-phospho-D-ribosyl)imidazole-4-carboxamide from 5-amino-1-(5-phospho-D-ribosyl)imidazole-4-carboxylate: step 1/2.</text>
</comment>
<feature type="compositionally biased region" description="Polar residues" evidence="11">
    <location>
        <begin position="1"/>
        <end position="12"/>
    </location>
</feature>
<protein>
    <recommendedName>
        <fullName evidence="10">Phosphoribosylaminoimidazole-succinocarboxamide synthase, chloroplastic</fullName>
        <ecNumber evidence="3">6.3.2.6</ecNumber>
    </recommendedName>
    <alternativeName>
        <fullName evidence="8">SAICAR synthetase</fullName>
    </alternativeName>
</protein>
<comment type="similarity">
    <text evidence="2">Belongs to the SAICAR synthetase family.</text>
</comment>
<reference evidence="13" key="1">
    <citation type="journal article" date="2015" name="Nat. Genet.">
        <title>The pineapple genome and the evolution of CAM photosynthesis.</title>
        <authorList>
            <person name="Ming R."/>
            <person name="VanBuren R."/>
            <person name="Wai C.M."/>
            <person name="Tang H."/>
            <person name="Schatz M.C."/>
            <person name="Bowers J.E."/>
            <person name="Lyons E."/>
            <person name="Wang M.L."/>
            <person name="Chen J."/>
            <person name="Biggers E."/>
            <person name="Zhang J."/>
            <person name="Huang L."/>
            <person name="Zhang L."/>
            <person name="Miao W."/>
            <person name="Zhang J."/>
            <person name="Ye Z."/>
            <person name="Miao C."/>
            <person name="Lin Z."/>
            <person name="Wang H."/>
            <person name="Zhou H."/>
            <person name="Yim W.C."/>
            <person name="Priest H.D."/>
            <person name="Zheng C."/>
            <person name="Woodhouse M."/>
            <person name="Edger P.P."/>
            <person name="Guyot R."/>
            <person name="Guo H.B."/>
            <person name="Guo H."/>
            <person name="Zheng G."/>
            <person name="Singh R."/>
            <person name="Sharma A."/>
            <person name="Min X."/>
            <person name="Zheng Y."/>
            <person name="Lee H."/>
            <person name="Gurtowski J."/>
            <person name="Sedlazeck F.J."/>
            <person name="Harkess A."/>
            <person name="McKain M.R."/>
            <person name="Liao Z."/>
            <person name="Fang J."/>
            <person name="Liu J."/>
            <person name="Zhang X."/>
            <person name="Zhang Q."/>
            <person name="Hu W."/>
            <person name="Qin Y."/>
            <person name="Wang K."/>
            <person name="Chen L.Y."/>
            <person name="Shirley N."/>
            <person name="Lin Y.R."/>
            <person name="Liu L.Y."/>
            <person name="Hernandez A.G."/>
            <person name="Wright C.L."/>
            <person name="Bulone V."/>
            <person name="Tuskan G.A."/>
            <person name="Heath K."/>
            <person name="Zee F."/>
            <person name="Moore P.H."/>
            <person name="Sunkar R."/>
            <person name="Leebens-Mack J.H."/>
            <person name="Mockler T."/>
            <person name="Bennetzen J.L."/>
            <person name="Freeling M."/>
            <person name="Sankoff D."/>
            <person name="Paterson A.H."/>
            <person name="Zhu X."/>
            <person name="Yang X."/>
            <person name="Smith J.A."/>
            <person name="Cushman J.C."/>
            <person name="Paull R.E."/>
            <person name="Yu Q."/>
        </authorList>
    </citation>
    <scope>NUCLEOTIDE SEQUENCE [LARGE SCALE GENOMIC DNA]</scope>
    <source>
        <strain evidence="13">cv. F153</strain>
    </source>
</reference>
<dbReference type="PANTHER" id="PTHR43700:SF1">
    <property type="entry name" value="PHOSPHORIBOSYLAMINOIMIDAZOLE-SUCCINOCARBOXAMIDE SYNTHASE"/>
    <property type="match status" value="1"/>
</dbReference>
<feature type="region of interest" description="Disordered" evidence="11">
    <location>
        <begin position="1"/>
        <end position="69"/>
    </location>
</feature>
<dbReference type="PANTHER" id="PTHR43700">
    <property type="entry name" value="PHOSPHORIBOSYLAMINOIMIDAZOLE-SUCCINOCARBOXAMIDE SYNTHASE"/>
    <property type="match status" value="1"/>
</dbReference>
<evidence type="ECO:0000256" key="7">
    <source>
        <dbReference type="ARBA" id="ARBA00022840"/>
    </source>
</evidence>
<gene>
    <name evidence="14" type="primary">LOC109725839</name>
</gene>
<feature type="domain" description="SAICAR synthetase/ADE2 N-terminal" evidence="12">
    <location>
        <begin position="101"/>
        <end position="346"/>
    </location>
</feature>
<dbReference type="Pfam" id="PF01259">
    <property type="entry name" value="SAICAR_synt"/>
    <property type="match status" value="1"/>
</dbReference>
<dbReference type="GO" id="GO:0006189">
    <property type="term" value="P:'de novo' IMP biosynthetic process"/>
    <property type="evidence" value="ECO:0007669"/>
    <property type="project" value="UniProtKB-UniPathway"/>
</dbReference>
<evidence type="ECO:0000313" key="14">
    <source>
        <dbReference type="RefSeq" id="XP_020110819.1"/>
    </source>
</evidence>
<dbReference type="InterPro" id="IPR018236">
    <property type="entry name" value="SAICAR_synthetase_CS"/>
</dbReference>
<dbReference type="GeneID" id="109725839"/>
<dbReference type="FunFam" id="3.30.200.20:FF:000199">
    <property type="entry name" value="Phosphoribosylaminoimidazole-succinocarboxamide synthase"/>
    <property type="match status" value="1"/>
</dbReference>
<proteinExistence type="inferred from homology"/>
<keyword evidence="7" id="KW-0067">ATP-binding</keyword>
<dbReference type="NCBIfam" id="NF009251">
    <property type="entry name" value="PRK12607.1"/>
    <property type="match status" value="1"/>
</dbReference>
<evidence type="ECO:0000256" key="3">
    <source>
        <dbReference type="ARBA" id="ARBA00012217"/>
    </source>
</evidence>
<feature type="compositionally biased region" description="Pro residues" evidence="11">
    <location>
        <begin position="21"/>
        <end position="30"/>
    </location>
</feature>
<keyword evidence="6" id="KW-0658">Purine biosynthesis</keyword>
<dbReference type="HAMAP" id="MF_00137">
    <property type="entry name" value="SAICAR_synth"/>
    <property type="match status" value="1"/>
</dbReference>
<evidence type="ECO:0000256" key="5">
    <source>
        <dbReference type="ARBA" id="ARBA00022741"/>
    </source>
</evidence>
<dbReference type="UniPathway" id="UPA00074">
    <property type="reaction ID" value="UER00131"/>
</dbReference>
<sequence>MLAYAPTSSLRNPTKTLAPKPFLPPPPRPFPRSTASFPARRSTGIALSAAAAAEDRPPRNESLAGDSRRREDVLRAAHGALGNCLSETHLDRTIPGLSLKSRGKVRDVYDSGELLVLVTTDRQSAFDRVLASIPFKGQVLNETSLWWFNRTQHITPNAVVSSPDKNVTIAKKCSVFPVEFVVRGFVTGSTDTSLWTVYNKGVRNYCGNALPEGMVKNQKLPANILTPTTKAADHDVPVTPGEIIQMGLMTKDDYDEVSSRALSLFAYGQQVALENGLLLVDTKYEFGKGSDGTIFLIDEVHTPDSSRYWIASSYEERFSAGLEPENVDKEFLRLWFKSNCNPYEDKILPEAPEELVCELAWRYIFLFETITNSKFELPGAEEPIHERISRNVSQALSIL</sequence>
<dbReference type="PROSITE" id="PS01057">
    <property type="entry name" value="SAICAR_SYNTHETASE_1"/>
    <property type="match status" value="1"/>
</dbReference>
<comment type="catalytic activity">
    <reaction evidence="9">
        <text>5-amino-1-(5-phospho-D-ribosyl)imidazole-4-carboxylate + L-aspartate + ATP = (2S)-2-[5-amino-1-(5-phospho-beta-D-ribosyl)imidazole-4-carboxamido]succinate + ADP + phosphate + 2 H(+)</text>
        <dbReference type="Rhea" id="RHEA:22628"/>
        <dbReference type="ChEBI" id="CHEBI:15378"/>
        <dbReference type="ChEBI" id="CHEBI:29991"/>
        <dbReference type="ChEBI" id="CHEBI:30616"/>
        <dbReference type="ChEBI" id="CHEBI:43474"/>
        <dbReference type="ChEBI" id="CHEBI:58443"/>
        <dbReference type="ChEBI" id="CHEBI:77657"/>
        <dbReference type="ChEBI" id="CHEBI:456216"/>
        <dbReference type="EC" id="6.3.2.6"/>
    </reaction>
</comment>
<dbReference type="CDD" id="cd01414">
    <property type="entry name" value="SAICAR_synt_Sc"/>
    <property type="match status" value="1"/>
</dbReference>
<dbReference type="Gramene" id="Aco014745.1.mrna1">
    <property type="protein sequence ID" value="Aco014745.1.mrna1"/>
    <property type="gene ID" value="Aco014745.1.path1"/>
</dbReference>
<dbReference type="InterPro" id="IPR028923">
    <property type="entry name" value="SAICAR_synt/ADE2_N"/>
</dbReference>
<dbReference type="SUPFAM" id="SSF56104">
    <property type="entry name" value="SAICAR synthase-like"/>
    <property type="match status" value="1"/>
</dbReference>
<dbReference type="Gene3D" id="3.30.470.20">
    <property type="entry name" value="ATP-grasp fold, B domain"/>
    <property type="match status" value="1"/>
</dbReference>
<accession>A0A6P5GSB4</accession>
<dbReference type="GO" id="GO:0004639">
    <property type="term" value="F:phosphoribosylaminoimidazolesuccinocarboxamide synthase activity"/>
    <property type="evidence" value="ECO:0007669"/>
    <property type="project" value="UniProtKB-EC"/>
</dbReference>
<evidence type="ECO:0000256" key="9">
    <source>
        <dbReference type="ARBA" id="ARBA00048475"/>
    </source>
</evidence>
<evidence type="ECO:0000256" key="2">
    <source>
        <dbReference type="ARBA" id="ARBA00010190"/>
    </source>
</evidence>
<dbReference type="Proteomes" id="UP000515123">
    <property type="component" value="Linkage group 20"/>
</dbReference>
<dbReference type="EC" id="6.3.2.6" evidence="3"/>
<evidence type="ECO:0000256" key="6">
    <source>
        <dbReference type="ARBA" id="ARBA00022755"/>
    </source>
</evidence>
<dbReference type="GO" id="GO:0005524">
    <property type="term" value="F:ATP binding"/>
    <property type="evidence" value="ECO:0007669"/>
    <property type="project" value="UniProtKB-KW"/>
</dbReference>
<evidence type="ECO:0000256" key="11">
    <source>
        <dbReference type="SAM" id="MobiDB-lite"/>
    </source>
</evidence>
<dbReference type="FunFam" id="3.30.470.20:FF:000015">
    <property type="entry name" value="Phosphoribosylaminoimidazole-succinocarboxamide synthase"/>
    <property type="match status" value="1"/>
</dbReference>
<dbReference type="PROSITE" id="PS01058">
    <property type="entry name" value="SAICAR_SYNTHETASE_2"/>
    <property type="match status" value="1"/>
</dbReference>
<keyword evidence="13" id="KW-1185">Reference proteome</keyword>
<evidence type="ECO:0000256" key="10">
    <source>
        <dbReference type="ARBA" id="ARBA00073447"/>
    </source>
</evidence>
<keyword evidence="5" id="KW-0547">Nucleotide-binding</keyword>
<evidence type="ECO:0000313" key="13">
    <source>
        <dbReference type="Proteomes" id="UP000515123"/>
    </source>
</evidence>
<evidence type="ECO:0000259" key="12">
    <source>
        <dbReference type="Pfam" id="PF01259"/>
    </source>
</evidence>
<name>A0A6P5GSB4_ANACO</name>
<evidence type="ECO:0000256" key="4">
    <source>
        <dbReference type="ARBA" id="ARBA00022598"/>
    </source>
</evidence>
<reference evidence="14" key="2">
    <citation type="submission" date="2025-08" db="UniProtKB">
        <authorList>
            <consortium name="RefSeq"/>
        </authorList>
    </citation>
    <scope>IDENTIFICATION</scope>
    <source>
        <tissue evidence="14">Leaf</tissue>
    </source>
</reference>
<evidence type="ECO:0000256" key="1">
    <source>
        <dbReference type="ARBA" id="ARBA00004672"/>
    </source>
</evidence>
<dbReference type="OrthoDB" id="9991235at2759"/>
<keyword evidence="4" id="KW-0436">Ligase</keyword>
<dbReference type="GO" id="GO:0009570">
    <property type="term" value="C:chloroplast stroma"/>
    <property type="evidence" value="ECO:0007669"/>
    <property type="project" value="TreeGrafter"/>
</dbReference>
<evidence type="ECO:0000256" key="8">
    <source>
        <dbReference type="ARBA" id="ARBA00030409"/>
    </source>
</evidence>
<dbReference type="Gene3D" id="3.30.200.20">
    <property type="entry name" value="Phosphorylase Kinase, domain 1"/>
    <property type="match status" value="1"/>
</dbReference>
<dbReference type="AlphaFoldDB" id="A0A6P5GSB4"/>